<organism evidence="15 16">
    <name type="scientific">Desulfuromonas acetoxidans (strain DSM 684 / 11070)</name>
    <dbReference type="NCBI Taxonomy" id="281689"/>
    <lineage>
        <taxon>Bacteria</taxon>
        <taxon>Pseudomonadati</taxon>
        <taxon>Thermodesulfobacteriota</taxon>
        <taxon>Desulfuromonadia</taxon>
        <taxon>Desulfuromonadales</taxon>
        <taxon>Desulfuromonadaceae</taxon>
        <taxon>Desulfuromonas</taxon>
    </lineage>
</organism>
<comment type="subunit">
    <text evidence="10">Monomer and homodimer. Part of the essential Sec protein translocation apparatus which comprises SecA, SecYEG and auxiliary proteins SecDF. Other proteins may also be involved.</text>
</comment>
<evidence type="ECO:0000256" key="8">
    <source>
        <dbReference type="ARBA" id="ARBA00023010"/>
    </source>
</evidence>
<dbReference type="SUPFAM" id="SSF81767">
    <property type="entry name" value="Pre-protein crosslinking domain of SecA"/>
    <property type="match status" value="1"/>
</dbReference>
<dbReference type="SMART" id="SM00957">
    <property type="entry name" value="SecA_DEAD"/>
    <property type="match status" value="1"/>
</dbReference>
<dbReference type="CDD" id="cd18803">
    <property type="entry name" value="SF2_C_secA"/>
    <property type="match status" value="1"/>
</dbReference>
<feature type="binding site" evidence="10">
    <location>
        <begin position="133"/>
        <end position="137"/>
    </location>
    <ligand>
        <name>ATP</name>
        <dbReference type="ChEBI" id="CHEBI:30616"/>
    </ligand>
</feature>
<dbReference type="GO" id="GO:0005829">
    <property type="term" value="C:cytosol"/>
    <property type="evidence" value="ECO:0007669"/>
    <property type="project" value="TreeGrafter"/>
</dbReference>
<dbReference type="HAMAP" id="MF_01382">
    <property type="entry name" value="SecA"/>
    <property type="match status" value="1"/>
</dbReference>
<keyword evidence="5 10" id="KW-0067">ATP-binding</keyword>
<feature type="domain" description="SecA family profile" evidence="14">
    <location>
        <begin position="31"/>
        <end position="625"/>
    </location>
</feature>
<dbReference type="GO" id="GO:0065002">
    <property type="term" value="P:intracellular protein transmembrane transport"/>
    <property type="evidence" value="ECO:0007669"/>
    <property type="project" value="UniProtKB-UniRule"/>
</dbReference>
<evidence type="ECO:0000256" key="11">
    <source>
        <dbReference type="SAM" id="MobiDB-lite"/>
    </source>
</evidence>
<dbReference type="CDD" id="cd17928">
    <property type="entry name" value="DEXDc_SecA"/>
    <property type="match status" value="1"/>
</dbReference>
<comment type="caution">
    <text evidence="15">The sequence shown here is derived from an EMBL/GenBank/DDBJ whole genome shotgun (WGS) entry which is preliminary data.</text>
</comment>
<keyword evidence="16" id="KW-1185">Reference proteome</keyword>
<evidence type="ECO:0000256" key="5">
    <source>
        <dbReference type="ARBA" id="ARBA00022840"/>
    </source>
</evidence>
<dbReference type="GO" id="GO:0031522">
    <property type="term" value="C:cell envelope Sec protein transport complex"/>
    <property type="evidence" value="ECO:0007669"/>
    <property type="project" value="TreeGrafter"/>
</dbReference>
<evidence type="ECO:0000256" key="2">
    <source>
        <dbReference type="ARBA" id="ARBA00022475"/>
    </source>
</evidence>
<dbReference type="Pfam" id="PF01043">
    <property type="entry name" value="SecA_PP_bind"/>
    <property type="match status" value="1"/>
</dbReference>
<dbReference type="Gene3D" id="3.40.50.300">
    <property type="entry name" value="P-loop containing nucleotide triphosphate hydrolases"/>
    <property type="match status" value="2"/>
</dbReference>
<dbReference type="PROSITE" id="PS51194">
    <property type="entry name" value="HELICASE_CTER"/>
    <property type="match status" value="1"/>
</dbReference>
<dbReference type="FunFam" id="3.40.50.300:FF:000429">
    <property type="entry name" value="Preprotein translocase subunit SecA"/>
    <property type="match status" value="1"/>
</dbReference>
<dbReference type="Gene3D" id="3.90.1440.10">
    <property type="entry name" value="SecA, preprotein cross-linking domain"/>
    <property type="match status" value="1"/>
</dbReference>
<proteinExistence type="inferred from homology"/>
<feature type="binding site" evidence="10">
    <location>
        <position position="543"/>
    </location>
    <ligand>
        <name>ATP</name>
        <dbReference type="ChEBI" id="CHEBI:30616"/>
    </ligand>
</feature>
<dbReference type="EMBL" id="AAEW02000004">
    <property type="protein sequence ID" value="EAT16551.1"/>
    <property type="molecule type" value="Genomic_DNA"/>
</dbReference>
<dbReference type="PROSITE" id="PS01312">
    <property type="entry name" value="SECA"/>
    <property type="match status" value="1"/>
</dbReference>
<dbReference type="GO" id="GO:0043952">
    <property type="term" value="P:protein transport by the Sec complex"/>
    <property type="evidence" value="ECO:0007669"/>
    <property type="project" value="TreeGrafter"/>
</dbReference>
<dbReference type="PANTHER" id="PTHR30612">
    <property type="entry name" value="SECA INNER MEMBRANE COMPONENT OF SEC PROTEIN SECRETION SYSTEM"/>
    <property type="match status" value="1"/>
</dbReference>
<feature type="region of interest" description="Disordered" evidence="11">
    <location>
        <begin position="1"/>
        <end position="21"/>
    </location>
</feature>
<dbReference type="SMART" id="SM00958">
    <property type="entry name" value="SecA_PP_bind"/>
    <property type="match status" value="1"/>
</dbReference>
<evidence type="ECO:0000256" key="7">
    <source>
        <dbReference type="ARBA" id="ARBA00022967"/>
    </source>
</evidence>
<dbReference type="PROSITE" id="PS51192">
    <property type="entry name" value="HELICASE_ATP_BIND_1"/>
    <property type="match status" value="1"/>
</dbReference>
<feature type="domain" description="Helicase ATP-binding" evidence="12">
    <location>
        <begin position="117"/>
        <end position="294"/>
    </location>
</feature>
<dbReference type="GO" id="GO:0005524">
    <property type="term" value="F:ATP binding"/>
    <property type="evidence" value="ECO:0007669"/>
    <property type="project" value="UniProtKB-UniRule"/>
</dbReference>
<dbReference type="InterPro" id="IPR001650">
    <property type="entry name" value="Helicase_C-like"/>
</dbReference>
<evidence type="ECO:0000256" key="6">
    <source>
        <dbReference type="ARBA" id="ARBA00022927"/>
    </source>
</evidence>
<keyword evidence="4 10" id="KW-0547">Nucleotide-binding</keyword>
<evidence type="ECO:0000256" key="10">
    <source>
        <dbReference type="HAMAP-Rule" id="MF_01382"/>
    </source>
</evidence>
<dbReference type="InterPro" id="IPR020937">
    <property type="entry name" value="SecA_CS"/>
</dbReference>
<evidence type="ECO:0000313" key="16">
    <source>
        <dbReference type="Proteomes" id="UP000005695"/>
    </source>
</evidence>
<keyword evidence="9 10" id="KW-0472">Membrane</keyword>
<keyword evidence="7 10" id="KW-1278">Translocase</keyword>
<dbReference type="GO" id="GO:0006605">
    <property type="term" value="P:protein targeting"/>
    <property type="evidence" value="ECO:0007669"/>
    <property type="project" value="UniProtKB-UniRule"/>
</dbReference>
<dbReference type="InterPro" id="IPR014018">
    <property type="entry name" value="SecA_motor_DEAD"/>
</dbReference>
<dbReference type="InterPro" id="IPR011130">
    <property type="entry name" value="SecA_preprotein_X-link_dom"/>
</dbReference>
<dbReference type="Pfam" id="PF21090">
    <property type="entry name" value="P-loop_SecA"/>
    <property type="match status" value="2"/>
</dbReference>
<dbReference type="EC" id="7.4.2.8" evidence="10"/>
<evidence type="ECO:0000313" key="15">
    <source>
        <dbReference type="EMBL" id="EAT16551.1"/>
    </source>
</evidence>
<dbReference type="GO" id="GO:0005886">
    <property type="term" value="C:plasma membrane"/>
    <property type="evidence" value="ECO:0007669"/>
    <property type="project" value="UniProtKB-SubCell"/>
</dbReference>
<evidence type="ECO:0000256" key="3">
    <source>
        <dbReference type="ARBA" id="ARBA00022490"/>
    </source>
</evidence>
<name>Q1K288_DESA6</name>
<dbReference type="InterPro" id="IPR011115">
    <property type="entry name" value="SecA_DEAD"/>
</dbReference>
<feature type="domain" description="Helicase C-terminal" evidence="13">
    <location>
        <begin position="465"/>
        <end position="636"/>
    </location>
</feature>
<evidence type="ECO:0000259" key="12">
    <source>
        <dbReference type="PROSITE" id="PS51192"/>
    </source>
</evidence>
<dbReference type="InterPro" id="IPR014001">
    <property type="entry name" value="Helicase_ATP-bd"/>
</dbReference>
<feature type="binding site" evidence="10">
    <location>
        <position position="115"/>
    </location>
    <ligand>
        <name>ATP</name>
        <dbReference type="ChEBI" id="CHEBI:30616"/>
    </ligand>
</feature>
<comment type="function">
    <text evidence="10">Part of the Sec protein translocase complex. Interacts with the SecYEG preprotein conducting channel. Has a central role in coupling the hydrolysis of ATP to the transfer of proteins into and across the cell membrane, serving as an ATP-driven molecular motor driving the stepwise translocation of polypeptide chains across the membrane.</text>
</comment>
<sequence length="664" mass="74728">MALRFPHHVQPASHDLRPERQDRVESRLEGLAHRLVGQLRRLQRSGPSVQRMLRAIDEQGEKLKPLSDAELCSGLEPLRLALYEDGLTEQTVVTSFALIRELSQRVLGMRHYPSQLTGGLVMLQGMVAEMETGEGKTLTATLPAATVALAGIPAHVISVNDYLTGRDADLMEPLYQALGLRVGRVVHGQNPAERRQAYDCDITYATNKELVFDYLRDRLTLAERLDPLLLQAEYLHGSAPRSERVLMRGLHFALVDEADSILIDEARTPLIISGGEGGNEEREFLEQALDLARTLEQGKDFVLDEARRQVLLTDQGKQTIEEQTKSLGPLWNGLVRRESTLYQALTALHFFHRDEQYLLRDDKVQIIDEFTGRVMADRSWEQGLHQMIELKEGCELSQRRETLAKISFQKFFRRYLHLSGMTGTAKEVTAELWAVYRLQTQRVPTNRPVIRQLWPDRVFAHEQDKWQAVVEQIRDQHQLGRPVLVGTRSVAVSEYLAKQVARFGLPHQVLNAKQDATEADIVSRAGQAGAITIATNMAGRGTDIKLGPGVKKLGGLHVIATERHDAARIDRQLAGRCGRQGDPGSCQAFLSFEDLLLEGNRAGFAAHLVRRLAIVLPLLGPRLSRWSIQLAQAHVEHYHARIRKELFRRDQAQGSLLSFSGRLE</sequence>
<evidence type="ECO:0000256" key="9">
    <source>
        <dbReference type="ARBA" id="ARBA00023136"/>
    </source>
</evidence>
<dbReference type="GO" id="GO:0008564">
    <property type="term" value="F:protein-exporting ATPase activity"/>
    <property type="evidence" value="ECO:0007669"/>
    <property type="project" value="UniProtKB-EC"/>
</dbReference>
<dbReference type="InterPro" id="IPR027417">
    <property type="entry name" value="P-loop_NTPase"/>
</dbReference>
<reference evidence="15" key="1">
    <citation type="submission" date="2006-05" db="EMBL/GenBank/DDBJ databases">
        <title>Annotation of the draft genome assembly of Desulfuromonas acetoxidans DSM 684.</title>
        <authorList>
            <consortium name="US DOE Joint Genome Institute (JGI-ORNL)"/>
            <person name="Larimer F."/>
            <person name="Land M."/>
            <person name="Hauser L."/>
        </authorList>
    </citation>
    <scope>NUCLEOTIDE SEQUENCE [LARGE SCALE GENOMIC DNA]</scope>
    <source>
        <strain evidence="15">DSM 684</strain>
    </source>
</reference>
<keyword evidence="6 10" id="KW-0653">Protein transport</keyword>
<reference evidence="15" key="2">
    <citation type="submission" date="2006-05" db="EMBL/GenBank/DDBJ databases">
        <title>Sequencing of the draft genome and assembly of Desulfuromonas acetoxidans DSM 684.</title>
        <authorList>
            <consortium name="US DOE Joint Genome Institute (JGI-PGF)"/>
            <person name="Copeland A."/>
            <person name="Lucas S."/>
            <person name="Lapidus A."/>
            <person name="Barry K."/>
            <person name="Detter J.C."/>
            <person name="Glavina del Rio T."/>
            <person name="Hammon N."/>
            <person name="Israni S."/>
            <person name="Dalin E."/>
            <person name="Tice H."/>
            <person name="Bruce D."/>
            <person name="Pitluck S."/>
            <person name="Richardson P."/>
        </authorList>
    </citation>
    <scope>NUCLEOTIDE SEQUENCE [LARGE SCALE GENOMIC DNA]</scope>
    <source>
        <strain evidence="15">DSM 684</strain>
    </source>
</reference>
<dbReference type="PRINTS" id="PR00906">
    <property type="entry name" value="SECA"/>
</dbReference>
<evidence type="ECO:0000259" key="14">
    <source>
        <dbReference type="PROSITE" id="PS51196"/>
    </source>
</evidence>
<dbReference type="PANTHER" id="PTHR30612:SF0">
    <property type="entry name" value="CHLOROPLAST PROTEIN-TRANSPORTING ATPASE"/>
    <property type="match status" value="1"/>
</dbReference>
<keyword evidence="3 10" id="KW-0963">Cytoplasm</keyword>
<dbReference type="InterPro" id="IPR044722">
    <property type="entry name" value="SecA_SF2_C"/>
</dbReference>
<dbReference type="Proteomes" id="UP000005695">
    <property type="component" value="Unassembled WGS sequence"/>
</dbReference>
<dbReference type="InterPro" id="IPR000185">
    <property type="entry name" value="SecA"/>
</dbReference>
<dbReference type="SUPFAM" id="SSF52540">
    <property type="entry name" value="P-loop containing nucleoside triphosphate hydrolases"/>
    <property type="match status" value="2"/>
</dbReference>
<gene>
    <name evidence="10" type="primary">secA</name>
    <name evidence="15" type="ORF">Dace_2646</name>
</gene>
<accession>Q1K288</accession>
<keyword evidence="8 10" id="KW-0811">Translocation</keyword>
<dbReference type="AlphaFoldDB" id="Q1K288"/>
<evidence type="ECO:0000256" key="1">
    <source>
        <dbReference type="ARBA" id="ARBA00022448"/>
    </source>
</evidence>
<protein>
    <recommendedName>
        <fullName evidence="10">Protein translocase subunit SecA</fullName>
        <ecNumber evidence="10">7.4.2.8</ecNumber>
    </recommendedName>
</protein>
<evidence type="ECO:0000256" key="4">
    <source>
        <dbReference type="ARBA" id="ARBA00022741"/>
    </source>
</evidence>
<dbReference type="Pfam" id="PF07517">
    <property type="entry name" value="SecA_DEAD"/>
    <property type="match status" value="1"/>
</dbReference>
<comment type="similarity">
    <text evidence="10">Belongs to the SecA family.</text>
</comment>
<comment type="catalytic activity">
    <reaction evidence="10">
        <text>ATP + H2O + cellular proteinSide 1 = ADP + phosphate + cellular proteinSide 2.</text>
        <dbReference type="EC" id="7.4.2.8"/>
    </reaction>
</comment>
<dbReference type="PROSITE" id="PS51196">
    <property type="entry name" value="SECA_MOTOR_DEAD"/>
    <property type="match status" value="1"/>
</dbReference>
<dbReference type="InterPro" id="IPR036670">
    <property type="entry name" value="SecA_X-link_sf"/>
</dbReference>
<evidence type="ECO:0000259" key="13">
    <source>
        <dbReference type="PROSITE" id="PS51194"/>
    </source>
</evidence>
<keyword evidence="1 10" id="KW-0813">Transport</keyword>
<keyword evidence="2 10" id="KW-1003">Cell membrane</keyword>
<comment type="subcellular location">
    <subcellularLocation>
        <location evidence="10">Cell membrane</location>
        <topology evidence="10">Peripheral membrane protein</topology>
        <orientation evidence="10">Cytoplasmic side</orientation>
    </subcellularLocation>
    <subcellularLocation>
        <location evidence="10">Cytoplasm</location>
    </subcellularLocation>
    <text evidence="10">Distribution is 50-50.</text>
</comment>
<dbReference type="RefSeq" id="WP_005998538.1">
    <property type="nucleotide sequence ID" value="NZ_AAEW02000004.1"/>
</dbReference>
<dbReference type="OrthoDB" id="9805579at2"/>
<dbReference type="GO" id="GO:0017038">
    <property type="term" value="P:protein import"/>
    <property type="evidence" value="ECO:0007669"/>
    <property type="project" value="InterPro"/>
</dbReference>